<evidence type="ECO:0000256" key="4">
    <source>
        <dbReference type="ARBA" id="ARBA00022475"/>
    </source>
</evidence>
<name>A0ABN9FGC6_9NEOB</name>
<feature type="transmembrane region" description="Helical" evidence="13">
    <location>
        <begin position="57"/>
        <end position="77"/>
    </location>
</feature>
<comment type="caution">
    <text evidence="14">The sequence shown here is derived from an EMBL/GenBank/DDBJ whole genome shotgun (WGS) entry which is preliminary data.</text>
</comment>
<dbReference type="PANTHER" id="PTHR14605:SF1">
    <property type="entry name" value="TRANSMEMBRANE PROTEIN 231"/>
    <property type="match status" value="1"/>
</dbReference>
<dbReference type="InterPro" id="IPR019306">
    <property type="entry name" value="TMEM231"/>
</dbReference>
<evidence type="ECO:0000256" key="1">
    <source>
        <dbReference type="ARBA" id="ARBA00004272"/>
    </source>
</evidence>
<gene>
    <name evidence="14" type="ORF">SPARVUS_LOCUS12012816</name>
</gene>
<proteinExistence type="inferred from homology"/>
<feature type="transmembrane region" description="Helical" evidence="13">
    <location>
        <begin position="301"/>
        <end position="317"/>
    </location>
</feature>
<evidence type="ECO:0000256" key="11">
    <source>
        <dbReference type="ARBA" id="ARBA00023273"/>
    </source>
</evidence>
<dbReference type="Pfam" id="PF10149">
    <property type="entry name" value="TM231"/>
    <property type="match status" value="1"/>
</dbReference>
<keyword evidence="11" id="KW-0966">Cell projection</keyword>
<keyword evidence="9 13" id="KW-0472">Membrane</keyword>
<evidence type="ECO:0000256" key="3">
    <source>
        <dbReference type="ARBA" id="ARBA00015087"/>
    </source>
</evidence>
<keyword evidence="8" id="KW-0969">Cilium</keyword>
<keyword evidence="5 13" id="KW-0812">Transmembrane</keyword>
<evidence type="ECO:0000256" key="2">
    <source>
        <dbReference type="ARBA" id="ARBA00009082"/>
    </source>
</evidence>
<evidence type="ECO:0000256" key="6">
    <source>
        <dbReference type="ARBA" id="ARBA00022794"/>
    </source>
</evidence>
<keyword evidence="15" id="KW-1185">Reference proteome</keyword>
<protein>
    <recommendedName>
        <fullName evidence="3">Transmembrane protein 231</fullName>
    </recommendedName>
</protein>
<evidence type="ECO:0000313" key="14">
    <source>
        <dbReference type="EMBL" id="CAI9596083.1"/>
    </source>
</evidence>
<keyword evidence="6" id="KW-0970">Cilium biogenesis/degradation</keyword>
<dbReference type="PANTHER" id="PTHR14605">
    <property type="entry name" value="CHST5 PROTEIN"/>
    <property type="match status" value="1"/>
</dbReference>
<evidence type="ECO:0000256" key="13">
    <source>
        <dbReference type="SAM" id="Phobius"/>
    </source>
</evidence>
<evidence type="ECO:0000256" key="9">
    <source>
        <dbReference type="ARBA" id="ARBA00023136"/>
    </source>
</evidence>
<sequence length="346" mass="39656">GRLVSARPESSQLCVIGERDAGTVRRSDSCGRLTMAIYEVYSHPHLIRYRTSVCSKATIFLIAVLILTYIPPLLVSYRSQGFWLKRSTYEEQPNVRFQYQVLLIAVNSTSGSYVAWSTFQHFNSLIGERLRIPLVSAREEDSNQDGKMDRLNFRLELPLLPTENVYGVQLILTFSYQLYRMSTFVMQSMAFIQHASPLPGAQLYINGDLRLQQRQLLRHQGLDTTYNISIINGSSPYASSYDLTNILSSYQERNVTTVLNNPSPIWLVGRGASDPFVVSAVIRYPVEICTYQPGFWEMIKFGWVQYVSVLLIFLWVFERVKIFVFQNQVLTTVQSLPSSLFKQHQS</sequence>
<evidence type="ECO:0000256" key="7">
    <source>
        <dbReference type="ARBA" id="ARBA00022989"/>
    </source>
</evidence>
<feature type="non-terminal residue" evidence="14">
    <location>
        <position position="1"/>
    </location>
</feature>
<comment type="similarity">
    <text evidence="2">Belongs to the TMEM231 family.</text>
</comment>
<evidence type="ECO:0000256" key="10">
    <source>
        <dbReference type="ARBA" id="ARBA00023180"/>
    </source>
</evidence>
<keyword evidence="4" id="KW-1003">Cell membrane</keyword>
<evidence type="ECO:0000256" key="12">
    <source>
        <dbReference type="ARBA" id="ARBA00024803"/>
    </source>
</evidence>
<keyword evidence="7 13" id="KW-1133">Transmembrane helix</keyword>
<evidence type="ECO:0000256" key="8">
    <source>
        <dbReference type="ARBA" id="ARBA00023069"/>
    </source>
</evidence>
<comment type="subcellular location">
    <subcellularLocation>
        <location evidence="1">Cell projection</location>
        <location evidence="1">Cilium membrane</location>
        <topology evidence="1">Multi-pass membrane protein</topology>
    </subcellularLocation>
</comment>
<accession>A0ABN9FGC6</accession>
<evidence type="ECO:0000313" key="15">
    <source>
        <dbReference type="Proteomes" id="UP001162483"/>
    </source>
</evidence>
<evidence type="ECO:0000256" key="5">
    <source>
        <dbReference type="ARBA" id="ARBA00022692"/>
    </source>
</evidence>
<reference evidence="14" key="1">
    <citation type="submission" date="2023-05" db="EMBL/GenBank/DDBJ databases">
        <authorList>
            <person name="Stuckert A."/>
        </authorList>
    </citation>
    <scope>NUCLEOTIDE SEQUENCE</scope>
</reference>
<organism evidence="14 15">
    <name type="scientific">Staurois parvus</name>
    <dbReference type="NCBI Taxonomy" id="386267"/>
    <lineage>
        <taxon>Eukaryota</taxon>
        <taxon>Metazoa</taxon>
        <taxon>Chordata</taxon>
        <taxon>Craniata</taxon>
        <taxon>Vertebrata</taxon>
        <taxon>Euteleostomi</taxon>
        <taxon>Amphibia</taxon>
        <taxon>Batrachia</taxon>
        <taxon>Anura</taxon>
        <taxon>Neobatrachia</taxon>
        <taxon>Ranoidea</taxon>
        <taxon>Ranidae</taxon>
        <taxon>Staurois</taxon>
    </lineage>
</organism>
<dbReference type="Proteomes" id="UP001162483">
    <property type="component" value="Unassembled WGS sequence"/>
</dbReference>
<comment type="function">
    <text evidence="12">Transmembrane component of the tectonic-like complex, a complex localized at the transition zone of primary cilia and acting as a barrier that prevents diffusion of transmembrane proteins between the cilia and plasma membranes. Required for ciliogenesis and sonic hedgehog/SHH signaling.</text>
</comment>
<dbReference type="EMBL" id="CATNWA010016883">
    <property type="protein sequence ID" value="CAI9596083.1"/>
    <property type="molecule type" value="Genomic_DNA"/>
</dbReference>
<keyword evidence="10" id="KW-0325">Glycoprotein</keyword>